<feature type="transmembrane region" description="Helical" evidence="7">
    <location>
        <begin position="51"/>
        <end position="69"/>
    </location>
</feature>
<keyword evidence="9" id="KW-1185">Reference proteome</keyword>
<evidence type="ECO:0000256" key="4">
    <source>
        <dbReference type="ARBA" id="ARBA00022692"/>
    </source>
</evidence>
<evidence type="ECO:0000313" key="8">
    <source>
        <dbReference type="EMBL" id="CAH3022829.1"/>
    </source>
</evidence>
<dbReference type="InterPro" id="IPR027417">
    <property type="entry name" value="P-loop_NTPase"/>
</dbReference>
<comment type="subcellular location">
    <subcellularLocation>
        <location evidence="1">Cell membrane</location>
        <topology evidence="1">Multi-pass membrane protein</topology>
    </subcellularLocation>
</comment>
<protein>
    <recommendedName>
        <fullName evidence="10">Sulfotransferase</fullName>
    </recommendedName>
</protein>
<name>A0ABN8M513_9CNID</name>
<feature type="transmembrane region" description="Helical" evidence="7">
    <location>
        <begin position="637"/>
        <end position="655"/>
    </location>
</feature>
<keyword evidence="4 7" id="KW-0812">Transmembrane</keyword>
<keyword evidence="6 7" id="KW-0472">Membrane</keyword>
<proteinExistence type="predicted"/>
<reference evidence="8 9" key="1">
    <citation type="submission" date="2022-05" db="EMBL/GenBank/DDBJ databases">
        <authorList>
            <consortium name="Genoscope - CEA"/>
            <person name="William W."/>
        </authorList>
    </citation>
    <scope>NUCLEOTIDE SEQUENCE [LARGE SCALE GENOMIC DNA]</scope>
</reference>
<accession>A0ABN8M513</accession>
<organism evidence="8 9">
    <name type="scientific">Porites evermanni</name>
    <dbReference type="NCBI Taxonomy" id="104178"/>
    <lineage>
        <taxon>Eukaryota</taxon>
        <taxon>Metazoa</taxon>
        <taxon>Cnidaria</taxon>
        <taxon>Anthozoa</taxon>
        <taxon>Hexacorallia</taxon>
        <taxon>Scleractinia</taxon>
        <taxon>Fungiina</taxon>
        <taxon>Poritidae</taxon>
        <taxon>Porites</taxon>
    </lineage>
</organism>
<dbReference type="PANTHER" id="PTHR30269">
    <property type="entry name" value="TRANSMEMBRANE PROTEIN YFCA"/>
    <property type="match status" value="1"/>
</dbReference>
<sequence length="657" mass="75495">MAAASVIAFFSTAVFLGNVAFSATGFAMAIVFLFLYQIGSLVWLDCCNIRYAVFIQTIGFVVILPITLWRSNLRDNIRAELLVAFVPITFAGTPLGQYLQDFTPVGALKVLIGSLTILVAAWQIHEYCKKRRKEKRLEKNKESKVVEDNVLTALVQEERPPVFFLIGSQRSGSNWLHTMISESKVIATPHPPHILKSFMPILDKFGDLFQEDNMRALVDHVCEFVEKNPVPWVDINEERIIFDREQVFQCCKGSTVPLVAVFEAIMDVFTVRNECNTWMCKSMSYGKFHEQLSMHFGSRLRYVYLHRDPRDVCLSFSKAPVGEAHYYVIAETWRDLQEIAIDLHNSVPEGTIHQLSYEALLSDKQETLDSLFQFLDIRNKEQLYGQIISREAYRRASKSSLWRNLVRGKSLSEIQKDKWKRSEDLTDDDVKIIEAQCSHVMNILGYELEYTDQLPKFSEEEIAEFRRLNEEGKAAKKASLHETDPEDHKRRMLQASVLEKNVVFPEKREAESFWHEVKNQLWPLRPVFFWMLLAGFASGFLGGLIGVRGPPLIIFFFFFEYPKSQIKANGTIVATINVVIRVVTYIVRSPPASYPSKNWFTEEDKYLYIFVSIIGVLGAPVWLWLSKHINQTRFKMILACILIINGVTMIVTGSFDL</sequence>
<comment type="caution">
    <text evidence="8">The sequence shown here is derived from an EMBL/GenBank/DDBJ whole genome shotgun (WGS) entry which is preliminary data.</text>
</comment>
<dbReference type="Proteomes" id="UP001159427">
    <property type="component" value="Unassembled WGS sequence"/>
</dbReference>
<evidence type="ECO:0008006" key="10">
    <source>
        <dbReference type="Google" id="ProtNLM"/>
    </source>
</evidence>
<dbReference type="Pfam" id="PF01925">
    <property type="entry name" value="TauE"/>
    <property type="match status" value="2"/>
</dbReference>
<feature type="transmembrane region" description="Helical" evidence="7">
    <location>
        <begin position="527"/>
        <end position="547"/>
    </location>
</feature>
<dbReference type="Pfam" id="PF13469">
    <property type="entry name" value="Sulfotransfer_3"/>
    <property type="match status" value="1"/>
</dbReference>
<evidence type="ECO:0000256" key="1">
    <source>
        <dbReference type="ARBA" id="ARBA00004651"/>
    </source>
</evidence>
<evidence type="ECO:0000256" key="5">
    <source>
        <dbReference type="ARBA" id="ARBA00022989"/>
    </source>
</evidence>
<keyword evidence="2" id="KW-0813">Transport</keyword>
<evidence type="ECO:0000256" key="7">
    <source>
        <dbReference type="SAM" id="Phobius"/>
    </source>
</evidence>
<dbReference type="EMBL" id="CALNXI010000235">
    <property type="protein sequence ID" value="CAH3022829.1"/>
    <property type="molecule type" value="Genomic_DNA"/>
</dbReference>
<dbReference type="InterPro" id="IPR052017">
    <property type="entry name" value="TSUP"/>
</dbReference>
<feature type="transmembrane region" description="Helical" evidence="7">
    <location>
        <begin position="607"/>
        <end position="625"/>
    </location>
</feature>
<feature type="transmembrane region" description="Helical" evidence="7">
    <location>
        <begin position="106"/>
        <end position="124"/>
    </location>
</feature>
<gene>
    <name evidence="8" type="ORF">PEVE_00017004</name>
</gene>
<evidence type="ECO:0000313" key="9">
    <source>
        <dbReference type="Proteomes" id="UP001159427"/>
    </source>
</evidence>
<dbReference type="SUPFAM" id="SSF52540">
    <property type="entry name" value="P-loop containing nucleoside triphosphate hydrolases"/>
    <property type="match status" value="1"/>
</dbReference>
<dbReference type="Gene3D" id="3.40.50.300">
    <property type="entry name" value="P-loop containing nucleotide triphosphate hydrolases"/>
    <property type="match status" value="1"/>
</dbReference>
<evidence type="ECO:0000256" key="3">
    <source>
        <dbReference type="ARBA" id="ARBA00022475"/>
    </source>
</evidence>
<evidence type="ECO:0000256" key="2">
    <source>
        <dbReference type="ARBA" id="ARBA00022448"/>
    </source>
</evidence>
<feature type="transmembrane region" description="Helical" evidence="7">
    <location>
        <begin position="81"/>
        <end position="99"/>
    </location>
</feature>
<dbReference type="InterPro" id="IPR002781">
    <property type="entry name" value="TM_pro_TauE-like"/>
</dbReference>
<keyword evidence="5 7" id="KW-1133">Transmembrane helix</keyword>
<dbReference type="PANTHER" id="PTHR30269:SF38">
    <property type="entry name" value="SULFITE EXPORTER TAUE_SAFE"/>
    <property type="match status" value="1"/>
</dbReference>
<keyword evidence="3" id="KW-1003">Cell membrane</keyword>
<evidence type="ECO:0000256" key="6">
    <source>
        <dbReference type="ARBA" id="ARBA00023136"/>
    </source>
</evidence>